<organism evidence="2">
    <name type="scientific">marine sediment metagenome</name>
    <dbReference type="NCBI Taxonomy" id="412755"/>
    <lineage>
        <taxon>unclassified sequences</taxon>
        <taxon>metagenomes</taxon>
        <taxon>ecological metagenomes</taxon>
    </lineage>
</organism>
<feature type="compositionally biased region" description="Basic and acidic residues" evidence="1">
    <location>
        <begin position="138"/>
        <end position="149"/>
    </location>
</feature>
<evidence type="ECO:0000256" key="1">
    <source>
        <dbReference type="SAM" id="MobiDB-lite"/>
    </source>
</evidence>
<dbReference type="InterPro" id="IPR044947">
    <property type="entry name" value="Phage_T4_Gp32_ssDNA-bd_sf"/>
</dbReference>
<feature type="compositionally biased region" description="Polar residues" evidence="1">
    <location>
        <begin position="117"/>
        <end position="127"/>
    </location>
</feature>
<feature type="compositionally biased region" description="Low complexity" evidence="1">
    <location>
        <begin position="157"/>
        <end position="166"/>
    </location>
</feature>
<proteinExistence type="predicted"/>
<feature type="region of interest" description="Disordered" evidence="1">
    <location>
        <begin position="102"/>
        <end position="166"/>
    </location>
</feature>
<evidence type="ECO:0000313" key="2">
    <source>
        <dbReference type="EMBL" id="GAG02079.1"/>
    </source>
</evidence>
<feature type="non-terminal residue" evidence="2">
    <location>
        <position position="1"/>
    </location>
</feature>
<dbReference type="Gene3D" id="3.90.198.10">
    <property type="entry name" value="Replication Fork Single-Stranded Dna Binding Protein"/>
    <property type="match status" value="1"/>
</dbReference>
<dbReference type="EMBL" id="BARS01022617">
    <property type="protein sequence ID" value="GAG02079.1"/>
    <property type="molecule type" value="Genomic_DNA"/>
</dbReference>
<evidence type="ECO:0008006" key="3">
    <source>
        <dbReference type="Google" id="ProtNLM"/>
    </source>
</evidence>
<sequence>DDNVDMSMFDGYNFIVKKGQQGEYADWTTSSGWSKSMSPLTDEQLAAIAEHKLHDLTKRLPDRPSEEQYEVLAEMMTLSVNRQLTGEVAVWNTEWEALGFKPFRQRGEKSEAAGTPKPSTAGKSTPTEEGAGAGSALDRLKAARGKTEEAPEEAESPAEVAAAADTDVTVEEVAVPEEAGETQVSDLAAKIKARVGKKSA</sequence>
<gene>
    <name evidence="2" type="ORF">S01H1_36137</name>
</gene>
<protein>
    <recommendedName>
        <fullName evidence="3">Bacteriophage T4 Gp32 single-stranded DNA-binding domain-containing protein</fullName>
    </recommendedName>
</protein>
<dbReference type="AlphaFoldDB" id="X0U8G6"/>
<accession>X0U8G6</accession>
<reference evidence="2" key="1">
    <citation type="journal article" date="2014" name="Front. Microbiol.">
        <title>High frequency of phylogenetically diverse reductive dehalogenase-homologous genes in deep subseafloor sedimentary metagenomes.</title>
        <authorList>
            <person name="Kawai M."/>
            <person name="Futagami T."/>
            <person name="Toyoda A."/>
            <person name="Takaki Y."/>
            <person name="Nishi S."/>
            <person name="Hori S."/>
            <person name="Arai W."/>
            <person name="Tsubouchi T."/>
            <person name="Morono Y."/>
            <person name="Uchiyama I."/>
            <person name="Ito T."/>
            <person name="Fujiyama A."/>
            <person name="Inagaki F."/>
            <person name="Takami H."/>
        </authorList>
    </citation>
    <scope>NUCLEOTIDE SEQUENCE</scope>
    <source>
        <strain evidence="2">Expedition CK06-06</strain>
    </source>
</reference>
<name>X0U8G6_9ZZZZ</name>
<comment type="caution">
    <text evidence="2">The sequence shown here is derived from an EMBL/GenBank/DDBJ whole genome shotgun (WGS) entry which is preliminary data.</text>
</comment>